<keyword evidence="10" id="KW-1185">Reference proteome</keyword>
<dbReference type="Pfam" id="PF03734">
    <property type="entry name" value="YkuD"/>
    <property type="match status" value="1"/>
</dbReference>
<comment type="caution">
    <text evidence="9">The sequence shown here is derived from an EMBL/GenBank/DDBJ whole genome shotgun (WGS) entry which is preliminary data.</text>
</comment>
<sequence length="174" mass="18947">MRRFTPIVLLIVAGCSSAPLPPRPAPSSIAHAPRPALRADFLRVRKAARTLEVWSGRQLLLTVADIQLGPEPHGAKRFEGDGRTPEGRYRIDWRNPRSAYHLSLHVSYPTAAQVAAARAVGRSAGGLIMIHGQPNASPERIAGDWTDGCIAVSNREIETLWRLVPDGAEIEIVP</sequence>
<evidence type="ECO:0000256" key="7">
    <source>
        <dbReference type="PROSITE-ProRule" id="PRU01373"/>
    </source>
</evidence>
<dbReference type="AlphaFoldDB" id="A0A7W7K8V4"/>
<reference evidence="9 10" key="1">
    <citation type="submission" date="2020-08" db="EMBL/GenBank/DDBJ databases">
        <title>Functional genomics of gut bacteria from endangered species of beetles.</title>
        <authorList>
            <person name="Carlos-Shanley C."/>
        </authorList>
    </citation>
    <scope>NUCLEOTIDE SEQUENCE [LARGE SCALE GENOMIC DNA]</scope>
    <source>
        <strain evidence="9 10">S00245</strain>
    </source>
</reference>
<dbReference type="EMBL" id="JACHLR010000003">
    <property type="protein sequence ID" value="MBB4857683.1"/>
    <property type="molecule type" value="Genomic_DNA"/>
</dbReference>
<dbReference type="GO" id="GO:0004180">
    <property type="term" value="F:carboxypeptidase activity"/>
    <property type="evidence" value="ECO:0007669"/>
    <property type="project" value="UniProtKB-ARBA"/>
</dbReference>
<feature type="domain" description="L,D-TPase catalytic" evidence="8">
    <location>
        <begin position="40"/>
        <end position="173"/>
    </location>
</feature>
<keyword evidence="5 7" id="KW-0573">Peptidoglycan synthesis</keyword>
<dbReference type="PROSITE" id="PS52029">
    <property type="entry name" value="LD_TPASE"/>
    <property type="match status" value="1"/>
</dbReference>
<dbReference type="InterPro" id="IPR005490">
    <property type="entry name" value="LD_TPept_cat_dom"/>
</dbReference>
<evidence type="ECO:0000313" key="9">
    <source>
        <dbReference type="EMBL" id="MBB4857683.1"/>
    </source>
</evidence>
<comment type="similarity">
    <text evidence="2">Belongs to the YkuD family.</text>
</comment>
<dbReference type="GO" id="GO:0009252">
    <property type="term" value="P:peptidoglycan biosynthetic process"/>
    <property type="evidence" value="ECO:0007669"/>
    <property type="project" value="UniProtKB-UniPathway"/>
</dbReference>
<accession>A0A7W7K8V4</accession>
<protein>
    <submittedName>
        <fullName evidence="9">Murein L,D-transpeptidase YafK</fullName>
    </submittedName>
</protein>
<keyword evidence="4 7" id="KW-0133">Cell shape</keyword>
<evidence type="ECO:0000313" key="10">
    <source>
        <dbReference type="Proteomes" id="UP000555448"/>
    </source>
</evidence>
<evidence type="ECO:0000256" key="4">
    <source>
        <dbReference type="ARBA" id="ARBA00022960"/>
    </source>
</evidence>
<dbReference type="PANTHER" id="PTHR36699:SF1">
    <property type="entry name" value="L,D-TRANSPEPTIDASE YAFK-RELATED"/>
    <property type="match status" value="1"/>
</dbReference>
<dbReference type="PANTHER" id="PTHR36699">
    <property type="entry name" value="LD-TRANSPEPTIDASE"/>
    <property type="match status" value="1"/>
</dbReference>
<evidence type="ECO:0000256" key="6">
    <source>
        <dbReference type="ARBA" id="ARBA00023316"/>
    </source>
</evidence>
<name>A0A7W7K8V4_9SPHN</name>
<comment type="pathway">
    <text evidence="1 7">Cell wall biogenesis; peptidoglycan biosynthesis.</text>
</comment>
<dbReference type="PROSITE" id="PS51257">
    <property type="entry name" value="PROKAR_LIPOPROTEIN"/>
    <property type="match status" value="1"/>
</dbReference>
<feature type="active site" description="Nucleophile" evidence="7">
    <location>
        <position position="149"/>
    </location>
</feature>
<dbReference type="Gene3D" id="2.40.440.10">
    <property type="entry name" value="L,D-transpeptidase catalytic domain-like"/>
    <property type="match status" value="1"/>
</dbReference>
<dbReference type="RefSeq" id="WP_184242953.1">
    <property type="nucleotide sequence ID" value="NZ_JACHLR010000003.1"/>
</dbReference>
<organism evidence="9 10">
    <name type="scientific">Novosphingobium chloroacetimidivorans</name>
    <dbReference type="NCBI Taxonomy" id="1428314"/>
    <lineage>
        <taxon>Bacteria</taxon>
        <taxon>Pseudomonadati</taxon>
        <taxon>Pseudomonadota</taxon>
        <taxon>Alphaproteobacteria</taxon>
        <taxon>Sphingomonadales</taxon>
        <taxon>Sphingomonadaceae</taxon>
        <taxon>Novosphingobium</taxon>
    </lineage>
</organism>
<gene>
    <name evidence="9" type="ORF">HNO88_000994</name>
</gene>
<proteinExistence type="inferred from homology"/>
<dbReference type="CDD" id="cd16913">
    <property type="entry name" value="YkuD_like"/>
    <property type="match status" value="1"/>
</dbReference>
<dbReference type="InterPro" id="IPR038063">
    <property type="entry name" value="Transpep_catalytic_dom"/>
</dbReference>
<dbReference type="UniPathway" id="UPA00219"/>
<feature type="active site" description="Proton donor/acceptor" evidence="7">
    <location>
        <position position="131"/>
    </location>
</feature>
<dbReference type="GO" id="GO:0008360">
    <property type="term" value="P:regulation of cell shape"/>
    <property type="evidence" value="ECO:0007669"/>
    <property type="project" value="UniProtKB-UniRule"/>
</dbReference>
<dbReference type="Proteomes" id="UP000555448">
    <property type="component" value="Unassembled WGS sequence"/>
</dbReference>
<evidence type="ECO:0000256" key="1">
    <source>
        <dbReference type="ARBA" id="ARBA00004752"/>
    </source>
</evidence>
<dbReference type="SUPFAM" id="SSF141523">
    <property type="entry name" value="L,D-transpeptidase catalytic domain-like"/>
    <property type="match status" value="1"/>
</dbReference>
<evidence type="ECO:0000256" key="2">
    <source>
        <dbReference type="ARBA" id="ARBA00005992"/>
    </source>
</evidence>
<keyword evidence="3" id="KW-0808">Transferase</keyword>
<dbReference type="GO" id="GO:0016740">
    <property type="term" value="F:transferase activity"/>
    <property type="evidence" value="ECO:0007669"/>
    <property type="project" value="UniProtKB-KW"/>
</dbReference>
<evidence type="ECO:0000256" key="3">
    <source>
        <dbReference type="ARBA" id="ARBA00022679"/>
    </source>
</evidence>
<keyword evidence="6 7" id="KW-0961">Cell wall biogenesis/degradation</keyword>
<evidence type="ECO:0000259" key="8">
    <source>
        <dbReference type="PROSITE" id="PS52029"/>
    </source>
</evidence>
<evidence type="ECO:0000256" key="5">
    <source>
        <dbReference type="ARBA" id="ARBA00022984"/>
    </source>
</evidence>
<dbReference type="GO" id="GO:0071555">
    <property type="term" value="P:cell wall organization"/>
    <property type="evidence" value="ECO:0007669"/>
    <property type="project" value="UniProtKB-UniRule"/>
</dbReference>